<gene>
    <name evidence="1" type="ORF">DIATSA_LOCUS5155</name>
</gene>
<reference evidence="1" key="1">
    <citation type="submission" date="2021-12" db="EMBL/GenBank/DDBJ databases">
        <authorList>
            <person name="King R."/>
        </authorList>
    </citation>
    <scope>NUCLEOTIDE SEQUENCE</scope>
</reference>
<dbReference type="Proteomes" id="UP001153714">
    <property type="component" value="Chromosome 17"/>
</dbReference>
<keyword evidence="2" id="KW-1185">Reference proteome</keyword>
<name>A0A9N9WCF0_9NEOP</name>
<evidence type="ECO:0000313" key="2">
    <source>
        <dbReference type="Proteomes" id="UP001153714"/>
    </source>
</evidence>
<sequence length="325" mass="37339">MYTSIIRTAGRWTNNHVSTAMETLCDGLRSYRIESNSTYDIIKTEDINEILDTLIKQAENGNQNGVYIDKVEKKTNDSSKIIYLKPNNSVDSRSPTDSELSEEIIVELKESTSEETIKRQDGDNISSPYVQNQRGKIFNDMNDKVINTYFREPREESIIEKHDKIGKIPSANNDDGSSLAMILKNLFENRDLSKSLEDNGTNDFKKDKIIIREDIPNEDNVSVRMGMKDNEYPLQEIPRNGYELDYRTPFRQLPLTDQLQNSIPQHFLAQILQNEANMNMNYLPNFLPTYKSPVPSITRTVIHQSGIAYQPHGSYLGHRMSGKYK</sequence>
<dbReference type="EMBL" id="OU893348">
    <property type="protein sequence ID" value="CAG9787261.1"/>
    <property type="molecule type" value="Genomic_DNA"/>
</dbReference>
<accession>A0A9N9WCF0</accession>
<proteinExistence type="predicted"/>
<dbReference type="AlphaFoldDB" id="A0A9N9WCF0"/>
<protein>
    <submittedName>
        <fullName evidence="1">Uncharacterized protein</fullName>
    </submittedName>
</protein>
<organism evidence="1 2">
    <name type="scientific">Diatraea saccharalis</name>
    <name type="common">sugarcane borer</name>
    <dbReference type="NCBI Taxonomy" id="40085"/>
    <lineage>
        <taxon>Eukaryota</taxon>
        <taxon>Metazoa</taxon>
        <taxon>Ecdysozoa</taxon>
        <taxon>Arthropoda</taxon>
        <taxon>Hexapoda</taxon>
        <taxon>Insecta</taxon>
        <taxon>Pterygota</taxon>
        <taxon>Neoptera</taxon>
        <taxon>Endopterygota</taxon>
        <taxon>Lepidoptera</taxon>
        <taxon>Glossata</taxon>
        <taxon>Ditrysia</taxon>
        <taxon>Pyraloidea</taxon>
        <taxon>Crambidae</taxon>
        <taxon>Crambinae</taxon>
        <taxon>Diatraea</taxon>
    </lineage>
</organism>
<reference evidence="1" key="2">
    <citation type="submission" date="2022-10" db="EMBL/GenBank/DDBJ databases">
        <authorList>
            <consortium name="ENA_rothamsted_submissions"/>
            <consortium name="culmorum"/>
            <person name="King R."/>
        </authorList>
    </citation>
    <scope>NUCLEOTIDE SEQUENCE</scope>
</reference>
<evidence type="ECO:0000313" key="1">
    <source>
        <dbReference type="EMBL" id="CAG9787261.1"/>
    </source>
</evidence>
<dbReference type="OrthoDB" id="7416597at2759"/>